<name>A0A8D8WK94_9HEMI</name>
<dbReference type="AlphaFoldDB" id="A0A8D8WK94"/>
<dbReference type="EMBL" id="HBUF01201308">
    <property type="protein sequence ID" value="CAG6661998.1"/>
    <property type="molecule type" value="Transcribed_RNA"/>
</dbReference>
<accession>A0A8D8WK94</accession>
<organism evidence="1">
    <name type="scientific">Cacopsylla melanoneura</name>
    <dbReference type="NCBI Taxonomy" id="428564"/>
    <lineage>
        <taxon>Eukaryota</taxon>
        <taxon>Metazoa</taxon>
        <taxon>Ecdysozoa</taxon>
        <taxon>Arthropoda</taxon>
        <taxon>Hexapoda</taxon>
        <taxon>Insecta</taxon>
        <taxon>Pterygota</taxon>
        <taxon>Neoptera</taxon>
        <taxon>Paraneoptera</taxon>
        <taxon>Hemiptera</taxon>
        <taxon>Sternorrhyncha</taxon>
        <taxon>Psylloidea</taxon>
        <taxon>Psyllidae</taxon>
        <taxon>Psyllinae</taxon>
        <taxon>Cacopsylla</taxon>
    </lineage>
</organism>
<proteinExistence type="predicted"/>
<protein>
    <submittedName>
        <fullName evidence="1">Uncharacterized protein</fullName>
    </submittedName>
</protein>
<sequence>MDSWTESIDISGQARIQFLLFLGRTYQMSIHAERSLTSMPVQKLENIMSTCLKSSKYSNLIPKHPENKHREHIFLVEEKNRGAVGKVKHGGRNVDLACQNVIIEAVVKKY</sequence>
<reference evidence="1" key="1">
    <citation type="submission" date="2021-05" db="EMBL/GenBank/DDBJ databases">
        <authorList>
            <person name="Alioto T."/>
            <person name="Alioto T."/>
            <person name="Gomez Garrido J."/>
        </authorList>
    </citation>
    <scope>NUCLEOTIDE SEQUENCE</scope>
</reference>
<evidence type="ECO:0000313" key="1">
    <source>
        <dbReference type="EMBL" id="CAG6661998.1"/>
    </source>
</evidence>